<dbReference type="SUPFAM" id="SSF48350">
    <property type="entry name" value="GTPase activation domain, GAP"/>
    <property type="match status" value="1"/>
</dbReference>
<dbReference type="OrthoDB" id="10264848at2759"/>
<evidence type="ECO:0000256" key="3">
    <source>
        <dbReference type="ARBA" id="ARBA00022468"/>
    </source>
</evidence>
<dbReference type="GO" id="GO:0031267">
    <property type="term" value="F:small GTPase binding"/>
    <property type="evidence" value="ECO:0007669"/>
    <property type="project" value="TreeGrafter"/>
</dbReference>
<dbReference type="InterPro" id="IPR001936">
    <property type="entry name" value="RasGAP_dom"/>
</dbReference>
<keyword evidence="6" id="KW-0472">Membrane</keyword>
<dbReference type="GO" id="GO:0005085">
    <property type="term" value="F:guanyl-nucleotide exchange factor activity"/>
    <property type="evidence" value="ECO:0007669"/>
    <property type="project" value="UniProtKB-KW"/>
</dbReference>
<keyword evidence="3" id="KW-0343">GTPase activation</keyword>
<dbReference type="InterPro" id="IPR045046">
    <property type="entry name" value="Vps9-like"/>
</dbReference>
<organism evidence="9 10">
    <name type="scientific">Sarcoptes scabiei</name>
    <name type="common">Itch mite</name>
    <name type="synonym">Acarus scabiei</name>
    <dbReference type="NCBI Taxonomy" id="52283"/>
    <lineage>
        <taxon>Eukaryota</taxon>
        <taxon>Metazoa</taxon>
        <taxon>Ecdysozoa</taxon>
        <taxon>Arthropoda</taxon>
        <taxon>Chelicerata</taxon>
        <taxon>Arachnida</taxon>
        <taxon>Acari</taxon>
        <taxon>Acariformes</taxon>
        <taxon>Sarcoptiformes</taxon>
        <taxon>Astigmata</taxon>
        <taxon>Psoroptidia</taxon>
        <taxon>Sarcoptoidea</taxon>
        <taxon>Sarcoptidae</taxon>
        <taxon>Sarcoptinae</taxon>
        <taxon>Sarcoptes</taxon>
    </lineage>
</organism>
<dbReference type="GO" id="GO:0005829">
    <property type="term" value="C:cytosol"/>
    <property type="evidence" value="ECO:0007669"/>
    <property type="project" value="TreeGrafter"/>
</dbReference>
<accession>A0A132AED7</accession>
<evidence type="ECO:0000256" key="8">
    <source>
        <dbReference type="ARBA" id="ARBA00068997"/>
    </source>
</evidence>
<reference evidence="9 10" key="1">
    <citation type="journal article" date="2015" name="Parasit. Vectors">
        <title>Draft genome of the scabies mite.</title>
        <authorList>
            <person name="Rider S.D.Jr."/>
            <person name="Morgan M.S."/>
            <person name="Arlian L.G."/>
        </authorList>
    </citation>
    <scope>NUCLEOTIDE SEQUENCE [LARGE SCALE GENOMIC DNA]</scope>
    <source>
        <strain evidence="9">Arlian Lab</strain>
    </source>
</reference>
<dbReference type="EMBL" id="JXLN01013281">
    <property type="protein sequence ID" value="KPM09219.1"/>
    <property type="molecule type" value="Genomic_DNA"/>
</dbReference>
<dbReference type="PROSITE" id="PS50018">
    <property type="entry name" value="RAS_GTPASE_ACTIV_2"/>
    <property type="match status" value="1"/>
</dbReference>
<dbReference type="Gene3D" id="1.20.1050.80">
    <property type="entry name" value="VPS9 domain"/>
    <property type="match status" value="1"/>
</dbReference>
<dbReference type="InterPro" id="IPR008936">
    <property type="entry name" value="Rho_GTPase_activation_prot"/>
</dbReference>
<dbReference type="PROSITE" id="PS51205">
    <property type="entry name" value="VPS9"/>
    <property type="match status" value="1"/>
</dbReference>
<evidence type="ECO:0000313" key="9">
    <source>
        <dbReference type="EMBL" id="KPM09219.1"/>
    </source>
</evidence>
<dbReference type="AlphaFoldDB" id="A0A132AED7"/>
<protein>
    <recommendedName>
        <fullName evidence="8">Receptor-mediated endocytosis protein 6 homolog</fullName>
    </recommendedName>
</protein>
<proteinExistence type="inferred from homology"/>
<dbReference type="InterPro" id="IPR037191">
    <property type="entry name" value="VPS9_dom_sf"/>
</dbReference>
<dbReference type="GO" id="GO:0016020">
    <property type="term" value="C:membrane"/>
    <property type="evidence" value="ECO:0007669"/>
    <property type="project" value="UniProtKB-SubCell"/>
</dbReference>
<comment type="subcellular location">
    <subcellularLocation>
        <location evidence="1">Membrane</location>
        <topology evidence="1">Peripheral membrane protein</topology>
    </subcellularLocation>
</comment>
<comment type="caution">
    <text evidence="9">The sequence shown here is derived from an EMBL/GenBank/DDBJ whole genome shotgun (WGS) entry which is preliminary data.</text>
</comment>
<evidence type="ECO:0000256" key="4">
    <source>
        <dbReference type="ARBA" id="ARBA00022583"/>
    </source>
</evidence>
<evidence type="ECO:0000256" key="2">
    <source>
        <dbReference type="ARBA" id="ARBA00008489"/>
    </source>
</evidence>
<dbReference type="SMART" id="SM00167">
    <property type="entry name" value="VPS9"/>
    <property type="match status" value="1"/>
</dbReference>
<evidence type="ECO:0000313" key="10">
    <source>
        <dbReference type="Proteomes" id="UP000616769"/>
    </source>
</evidence>
<dbReference type="PANTHER" id="PTHR23101:SF25">
    <property type="entry name" value="GTPASE-ACTIVATING PROTEIN AND VPS9 DOMAIN-CONTAINING PROTEIN 1"/>
    <property type="match status" value="1"/>
</dbReference>
<keyword evidence="5" id="KW-0344">Guanine-nucleotide releasing factor</keyword>
<gene>
    <name evidence="9" type="ORF">QR98_0077520</name>
</gene>
<name>A0A132AED7_SARSC</name>
<sequence length="665" mass="78868">MDLIDMIEKIRTEQIYLQDERQAINQINIKVNDEIESTIDLWITKTLHFILCNRLQHTQQTFHDSIKLVEDFNQIKLKQFVLGQKKFGTQEIYLGKFLSHLKEHPKILSYLLFFAEKNYKSFIDLFSKIIISTLYNNCLFYQNRISLTETMEELLEIYLNFYDDLNSHLLQKGTAFGIMYRYFCDDLVELKSFFKLALLKPIMAVLSEDNLYLDIDSNRAVMRFCPEERQKHFGLPSSVEYQTKLMKFNEWTIKKLKNFVNNFIKSLQEHIYAFPASLIYLFLRIYSKLIERLDFQKVQAIFVNFIFSYLICPAIQNPDLFGITDLHINQIAHYNLMQCAQIIQILAVSNFTEINNNIYQIVCILIMDIHRIVQNLTQEDFDDVLLKLRNDCRKRNIYRIYLMKSRQNLLKILQRLQTIKRNLKEEWNLVDFLLISNLVRATIEQEEPKIQNLVRKFHDPQTLIDYKSSMIKKTLDSIENFSSKSLTENQIISFRQILERYVINRIFLFAFYPNGDIDSMRDRILHQQIEQLSVNVSADSKLFCIPSIYFNTSPWPSAQNELKKLFVCKTPRDKIKCIHRCCLHIMALLSVDRNHQDDQQNYASADDLLPVLIFVVIKANPKSILSTIQYINTFYTEAMTGEEAYYWTQFCSAIEFIKTLLNEQN</sequence>
<comment type="function">
    <text evidence="7">Acts both as a GTPase-activating protein (GAP) and a guanine nucleotide exchange factor (GEF), and participates in endocytosis.</text>
</comment>
<dbReference type="GO" id="GO:0005096">
    <property type="term" value="F:GTPase activator activity"/>
    <property type="evidence" value="ECO:0007669"/>
    <property type="project" value="UniProtKB-KW"/>
</dbReference>
<evidence type="ECO:0000256" key="5">
    <source>
        <dbReference type="ARBA" id="ARBA00022658"/>
    </source>
</evidence>
<dbReference type="VEuPathDB" id="VectorBase:SSCA000446"/>
<dbReference type="FunFam" id="1.20.1050.80:FF:000001">
    <property type="entry name" value="GTPase-activating protein and VPS9 domain-containing protein 1 isoform X1"/>
    <property type="match status" value="1"/>
</dbReference>
<dbReference type="GO" id="GO:0030139">
    <property type="term" value="C:endocytic vesicle"/>
    <property type="evidence" value="ECO:0007669"/>
    <property type="project" value="TreeGrafter"/>
</dbReference>
<dbReference type="SUPFAM" id="SSF109993">
    <property type="entry name" value="VPS9 domain"/>
    <property type="match status" value="1"/>
</dbReference>
<evidence type="ECO:0000256" key="7">
    <source>
        <dbReference type="ARBA" id="ARBA00053914"/>
    </source>
</evidence>
<evidence type="ECO:0000256" key="1">
    <source>
        <dbReference type="ARBA" id="ARBA00004170"/>
    </source>
</evidence>
<dbReference type="GO" id="GO:0006897">
    <property type="term" value="P:endocytosis"/>
    <property type="evidence" value="ECO:0007669"/>
    <property type="project" value="UniProtKB-KW"/>
</dbReference>
<dbReference type="Gene3D" id="1.10.506.10">
    <property type="entry name" value="GTPase Activation - p120gap, domain 1"/>
    <property type="match status" value="1"/>
</dbReference>
<evidence type="ECO:0000256" key="6">
    <source>
        <dbReference type="ARBA" id="ARBA00023136"/>
    </source>
</evidence>
<comment type="similarity">
    <text evidence="2">Belongs to the GAPVD1 family.</text>
</comment>
<dbReference type="Pfam" id="PF00616">
    <property type="entry name" value="RasGAP"/>
    <property type="match status" value="1"/>
</dbReference>
<dbReference type="InterPro" id="IPR003123">
    <property type="entry name" value="VPS9"/>
</dbReference>
<dbReference type="Pfam" id="PF02204">
    <property type="entry name" value="VPS9"/>
    <property type="match status" value="1"/>
</dbReference>
<keyword evidence="4" id="KW-0254">Endocytosis</keyword>
<dbReference type="Proteomes" id="UP000616769">
    <property type="component" value="Unassembled WGS sequence"/>
</dbReference>
<dbReference type="PANTHER" id="PTHR23101">
    <property type="entry name" value="RAB GDP/GTP EXCHANGE FACTOR"/>
    <property type="match status" value="1"/>
</dbReference>
<dbReference type="GO" id="GO:0051049">
    <property type="term" value="P:regulation of transport"/>
    <property type="evidence" value="ECO:0007669"/>
    <property type="project" value="UniProtKB-ARBA"/>
</dbReference>